<name>Q6IIU5_DROME</name>
<gene>
    <name evidence="2" type="ORF">HDC16926</name>
</gene>
<protein>
    <submittedName>
        <fullName evidence="2">HDC16926</fullName>
    </submittedName>
</protein>
<evidence type="ECO:0000313" key="2">
    <source>
        <dbReference type="EMBL" id="DAA03171.1"/>
    </source>
</evidence>
<keyword evidence="1" id="KW-0472">Membrane</keyword>
<keyword evidence="1" id="KW-0812">Transmembrane</keyword>
<keyword evidence="1" id="KW-1133">Transmembrane helix</keyword>
<feature type="transmembrane region" description="Helical" evidence="1">
    <location>
        <begin position="12"/>
        <end position="31"/>
    </location>
</feature>
<evidence type="ECO:0000256" key="1">
    <source>
        <dbReference type="SAM" id="Phobius"/>
    </source>
</evidence>
<accession>Q6IIU5</accession>
<reference evidence="2" key="1">
    <citation type="journal article" date="2003" name="Genome Biol.">
        <title>An integrated gene annotation and transcriptional profiling approach towards the full gene content of the Drosophila genome.</title>
        <authorList>
            <person name="Hild M."/>
            <person name="Beckmann B."/>
            <person name="Haas S.A."/>
            <person name="Koch B."/>
            <person name="Solovyev V."/>
            <person name="Busold C."/>
            <person name="Fellenberg K."/>
            <person name="Boutros M."/>
            <person name="Vingron M."/>
            <person name="Sauer F."/>
            <person name="Hoheisel J.D."/>
            <person name="Paro R."/>
        </authorList>
    </citation>
    <scope>NUCLEOTIDE SEQUENCE</scope>
</reference>
<dbReference type="EMBL" id="BK002971">
    <property type="protein sequence ID" value="DAA03171.1"/>
    <property type="molecule type" value="Genomic_DNA"/>
</dbReference>
<proteinExistence type="predicted"/>
<organism evidence="2">
    <name type="scientific">Drosophila melanogaster</name>
    <name type="common">Fruit fly</name>
    <dbReference type="NCBI Taxonomy" id="7227"/>
    <lineage>
        <taxon>Eukaryota</taxon>
        <taxon>Metazoa</taxon>
        <taxon>Ecdysozoa</taxon>
        <taxon>Arthropoda</taxon>
        <taxon>Hexapoda</taxon>
        <taxon>Insecta</taxon>
        <taxon>Pterygota</taxon>
        <taxon>Neoptera</taxon>
        <taxon>Endopterygota</taxon>
        <taxon>Diptera</taxon>
        <taxon>Brachycera</taxon>
        <taxon>Muscomorpha</taxon>
        <taxon>Ephydroidea</taxon>
        <taxon>Drosophilidae</taxon>
        <taxon>Drosophila</taxon>
        <taxon>Sophophora</taxon>
    </lineage>
</organism>
<sequence>MSASYTRLFRVLFVIIFIKLLLLLGLLLDSYDGAARLQRRSNVDIFDELLVDRRQTLCQAIDGNSPIHRSQVRGALSGVRIRPYTRESDPSDGKKCRIVPKWDRTFVTKSHFSEQNDNRPVEGESSIYVLPINLPNTLAPSNAIFTSHRAK</sequence>
<dbReference type="AlphaFoldDB" id="Q6IIU5"/>